<organism evidence="1 2">
    <name type="scientific">Aspergillus indologenus CBS 114.80</name>
    <dbReference type="NCBI Taxonomy" id="1450541"/>
    <lineage>
        <taxon>Eukaryota</taxon>
        <taxon>Fungi</taxon>
        <taxon>Dikarya</taxon>
        <taxon>Ascomycota</taxon>
        <taxon>Pezizomycotina</taxon>
        <taxon>Eurotiomycetes</taxon>
        <taxon>Eurotiomycetidae</taxon>
        <taxon>Eurotiales</taxon>
        <taxon>Aspergillaceae</taxon>
        <taxon>Aspergillus</taxon>
        <taxon>Aspergillus subgen. Circumdati</taxon>
    </lineage>
</organism>
<dbReference type="Proteomes" id="UP000248817">
    <property type="component" value="Unassembled WGS sequence"/>
</dbReference>
<name>A0A2V5J3P2_9EURO</name>
<dbReference type="AlphaFoldDB" id="A0A2V5J3P2"/>
<protein>
    <submittedName>
        <fullName evidence="1">Uncharacterized protein</fullName>
    </submittedName>
</protein>
<reference evidence="1 2" key="1">
    <citation type="submission" date="2018-02" db="EMBL/GenBank/DDBJ databases">
        <title>The genomes of Aspergillus section Nigri reveals drivers in fungal speciation.</title>
        <authorList>
            <consortium name="DOE Joint Genome Institute"/>
            <person name="Vesth T.C."/>
            <person name="Nybo J."/>
            <person name="Theobald S."/>
            <person name="Brandl J."/>
            <person name="Frisvad J.C."/>
            <person name="Nielsen K.F."/>
            <person name="Lyhne E.K."/>
            <person name="Kogle M.E."/>
            <person name="Kuo A."/>
            <person name="Riley R."/>
            <person name="Clum A."/>
            <person name="Nolan M."/>
            <person name="Lipzen A."/>
            <person name="Salamov A."/>
            <person name="Henrissat B."/>
            <person name="Wiebenga A."/>
            <person name="De vries R.P."/>
            <person name="Grigoriev I.V."/>
            <person name="Mortensen U.H."/>
            <person name="Andersen M.R."/>
            <person name="Baker S.E."/>
        </authorList>
    </citation>
    <scope>NUCLEOTIDE SEQUENCE [LARGE SCALE GENOMIC DNA]</scope>
    <source>
        <strain evidence="1 2">CBS 114.80</strain>
    </source>
</reference>
<gene>
    <name evidence="1" type="ORF">BP00DRAFT_261822</name>
</gene>
<dbReference type="EMBL" id="KZ825549">
    <property type="protein sequence ID" value="PYI28366.1"/>
    <property type="molecule type" value="Genomic_DNA"/>
</dbReference>
<accession>A0A2V5J3P2</accession>
<keyword evidence="2" id="KW-1185">Reference proteome</keyword>
<proteinExistence type="predicted"/>
<evidence type="ECO:0000313" key="1">
    <source>
        <dbReference type="EMBL" id="PYI28366.1"/>
    </source>
</evidence>
<evidence type="ECO:0000313" key="2">
    <source>
        <dbReference type="Proteomes" id="UP000248817"/>
    </source>
</evidence>
<sequence>MFRVFSNWFIDSHAVNRFLAQGKAVTLEALGAITLSPLKFMTSFTHFELGREQGDESFAGSALRQWEKATGPFGASPGFPILPYVFPFFAGPRSPRLIFRIRGT</sequence>